<dbReference type="PANTHER" id="PTHR43084">
    <property type="entry name" value="PERSULFIDE DIOXYGENASE ETHE1"/>
    <property type="match status" value="1"/>
</dbReference>
<dbReference type="InterPro" id="IPR036866">
    <property type="entry name" value="RibonucZ/Hydroxyglut_hydro"/>
</dbReference>
<dbReference type="InterPro" id="IPR044528">
    <property type="entry name" value="POD-like_MBL-fold"/>
</dbReference>
<keyword evidence="4" id="KW-1185">Reference proteome</keyword>
<feature type="domain" description="Rhodanese" evidence="2">
    <location>
        <begin position="384"/>
        <end position="470"/>
    </location>
</feature>
<gene>
    <name evidence="3" type="ORF">CC117_29405</name>
</gene>
<dbReference type="InterPro" id="IPR036873">
    <property type="entry name" value="Rhodanese-like_dom_sf"/>
</dbReference>
<reference evidence="4" key="1">
    <citation type="submission" date="2016-07" db="EMBL/GenBank/DDBJ databases">
        <title>Sequence Frankia sp. strain CcI1.17.</title>
        <authorList>
            <person name="Ghodhbane-Gtari F."/>
            <person name="Swanson E."/>
            <person name="Gueddou A."/>
            <person name="Morris K."/>
            <person name="Hezbri K."/>
            <person name="Ktari A."/>
            <person name="Nouioui I."/>
            <person name="Abebe-Akele F."/>
            <person name="Simpson S."/>
            <person name="Thomas K."/>
            <person name="Gtari M."/>
            <person name="Tisa L.S."/>
            <person name="Hurst S."/>
        </authorList>
    </citation>
    <scope>NUCLEOTIDE SEQUENCE [LARGE SCALE GENOMIC DNA]</scope>
    <source>
        <strain evidence="4">Cc1.17</strain>
    </source>
</reference>
<dbReference type="AlphaFoldDB" id="A0A1S1Q530"/>
<organism evidence="3 4">
    <name type="scientific">Parafrankia colletiae</name>
    <dbReference type="NCBI Taxonomy" id="573497"/>
    <lineage>
        <taxon>Bacteria</taxon>
        <taxon>Bacillati</taxon>
        <taxon>Actinomycetota</taxon>
        <taxon>Actinomycetes</taxon>
        <taxon>Frankiales</taxon>
        <taxon>Frankiaceae</taxon>
        <taxon>Parafrankia</taxon>
    </lineage>
</organism>
<dbReference type="CDD" id="cd00158">
    <property type="entry name" value="RHOD"/>
    <property type="match status" value="1"/>
</dbReference>
<dbReference type="Gene3D" id="3.60.15.10">
    <property type="entry name" value="Ribonuclease Z/Hydroxyacylglutathione hydrolase-like"/>
    <property type="match status" value="1"/>
</dbReference>
<dbReference type="GO" id="GO:0046872">
    <property type="term" value="F:metal ion binding"/>
    <property type="evidence" value="ECO:0007669"/>
    <property type="project" value="UniProtKB-KW"/>
</dbReference>
<dbReference type="GO" id="GO:0070813">
    <property type="term" value="P:hydrogen sulfide metabolic process"/>
    <property type="evidence" value="ECO:0007669"/>
    <property type="project" value="TreeGrafter"/>
</dbReference>
<feature type="domain" description="Rhodanese" evidence="2">
    <location>
        <begin position="271"/>
        <end position="362"/>
    </location>
</feature>
<accession>A0A1S1Q530</accession>
<dbReference type="PROSITE" id="PS50206">
    <property type="entry name" value="RHODANESE_3"/>
    <property type="match status" value="2"/>
</dbReference>
<dbReference type="InterPro" id="IPR001763">
    <property type="entry name" value="Rhodanese-like_dom"/>
</dbReference>
<evidence type="ECO:0000259" key="2">
    <source>
        <dbReference type="PROSITE" id="PS50206"/>
    </source>
</evidence>
<protein>
    <submittedName>
        <fullName evidence="3">MBL fold metallo-hydrolase</fullName>
    </submittedName>
</protein>
<keyword evidence="3" id="KW-0378">Hydrolase</keyword>
<dbReference type="SUPFAM" id="SSF52821">
    <property type="entry name" value="Rhodanese/Cell cycle control phosphatase"/>
    <property type="match status" value="2"/>
</dbReference>
<dbReference type="Gene3D" id="3.40.250.10">
    <property type="entry name" value="Rhodanese-like domain"/>
    <property type="match status" value="2"/>
</dbReference>
<dbReference type="GO" id="GO:0006749">
    <property type="term" value="P:glutathione metabolic process"/>
    <property type="evidence" value="ECO:0007669"/>
    <property type="project" value="InterPro"/>
</dbReference>
<dbReference type="Pfam" id="PF00753">
    <property type="entry name" value="Lactamase_B"/>
    <property type="match status" value="1"/>
</dbReference>
<keyword evidence="1" id="KW-0479">Metal-binding</keyword>
<name>A0A1S1Q530_9ACTN</name>
<evidence type="ECO:0000313" key="3">
    <source>
        <dbReference type="EMBL" id="OHV29060.1"/>
    </source>
</evidence>
<dbReference type="Proteomes" id="UP000179627">
    <property type="component" value="Unassembled WGS sequence"/>
</dbReference>
<evidence type="ECO:0000256" key="1">
    <source>
        <dbReference type="ARBA" id="ARBA00022723"/>
    </source>
</evidence>
<dbReference type="SUPFAM" id="SSF56281">
    <property type="entry name" value="Metallo-hydrolase/oxidoreductase"/>
    <property type="match status" value="1"/>
</dbReference>
<dbReference type="GO" id="GO:0050313">
    <property type="term" value="F:sulfur dioxygenase activity"/>
    <property type="evidence" value="ECO:0007669"/>
    <property type="project" value="InterPro"/>
</dbReference>
<dbReference type="SMART" id="SM00849">
    <property type="entry name" value="Lactamase_B"/>
    <property type="match status" value="1"/>
</dbReference>
<dbReference type="Pfam" id="PF00581">
    <property type="entry name" value="Rhodanese"/>
    <property type="match status" value="1"/>
</dbReference>
<dbReference type="GO" id="GO:0016787">
    <property type="term" value="F:hydrolase activity"/>
    <property type="evidence" value="ECO:0007669"/>
    <property type="project" value="UniProtKB-KW"/>
</dbReference>
<proteinExistence type="predicted"/>
<dbReference type="OrthoDB" id="3196337at2"/>
<comment type="caution">
    <text evidence="3">The sequence shown here is derived from an EMBL/GenBank/DDBJ whole genome shotgun (WGS) entry which is preliminary data.</text>
</comment>
<dbReference type="InterPro" id="IPR001279">
    <property type="entry name" value="Metallo-B-lactamas"/>
</dbReference>
<sequence length="475" mass="49955">MTGVDVKIDVRIDVQVVETSSLGDRSYLAHDGRVAVVVDPQRDIDRILALAGRLGVRITHVAETHLHNDYVSGGLALARVTGARYLVAAADEVGFDRLPVADGDEVAVSDSMLLRVVAAPGHTFHHLSYVLDGPDGPVGVFTGGSLLFGTTGRTDLLGQRHAHTLAEQQHATVRRLADLLPDGAQIWPTHGFGSFCSATQSDAPASTIGRERQVNPALRLETDAFVTEILAGLDAYPAYYAHMGARNVDGAALIDLTPAHRADPAELRARIGAGEWVIDLRSRKAFAHRHLAGTLSFGLDGPMSTWLGWMAPWGAPITLLGESGQQVADAQRELARIGIDRPAATATGGPDGWAGGEEHHVAELTTAAFVDLAAARAGAVPPGLPAPDAVLDVRMGNEWRSGHLDGAVHIPLPELPARLGEVPAGTVWVHCGSGYRAAAASSLLQRAGRQVVHLDDAYTNAAAAGLTIVTGKETS</sequence>
<dbReference type="InterPro" id="IPR051682">
    <property type="entry name" value="Mito_Persulfide_Diox"/>
</dbReference>
<dbReference type="RefSeq" id="WP_071091392.1">
    <property type="nucleotide sequence ID" value="NZ_MBLM01000166.1"/>
</dbReference>
<dbReference type="EMBL" id="MBLM01000166">
    <property type="protein sequence ID" value="OHV29060.1"/>
    <property type="molecule type" value="Genomic_DNA"/>
</dbReference>
<dbReference type="CDD" id="cd07724">
    <property type="entry name" value="POD-like_MBL-fold"/>
    <property type="match status" value="1"/>
</dbReference>
<evidence type="ECO:0000313" key="4">
    <source>
        <dbReference type="Proteomes" id="UP000179627"/>
    </source>
</evidence>
<dbReference type="PANTHER" id="PTHR43084:SF1">
    <property type="entry name" value="PERSULFIDE DIOXYGENASE ETHE1, MITOCHONDRIAL"/>
    <property type="match status" value="1"/>
</dbReference>
<dbReference type="SMART" id="SM00450">
    <property type="entry name" value="RHOD"/>
    <property type="match status" value="1"/>
</dbReference>